<proteinExistence type="predicted"/>
<gene>
    <name evidence="1" type="ORF">SAMN05660293_01460</name>
</gene>
<dbReference type="Proteomes" id="UP000190897">
    <property type="component" value="Unassembled WGS sequence"/>
</dbReference>
<keyword evidence="2" id="KW-1185">Reference proteome</keyword>
<protein>
    <submittedName>
        <fullName evidence="1">Uncharacterized protein</fullName>
    </submittedName>
</protein>
<name>A0A1T5DA17_9BACT</name>
<reference evidence="2" key="1">
    <citation type="submission" date="2017-02" db="EMBL/GenBank/DDBJ databases">
        <authorList>
            <person name="Varghese N."/>
            <person name="Submissions S."/>
        </authorList>
    </citation>
    <scope>NUCLEOTIDE SEQUENCE [LARGE SCALE GENOMIC DNA]</scope>
    <source>
        <strain evidence="2">DSM 22270</strain>
    </source>
</reference>
<dbReference type="RefSeq" id="WP_082214055.1">
    <property type="nucleotide sequence ID" value="NZ_FUZA01000002.1"/>
</dbReference>
<dbReference type="AlphaFoldDB" id="A0A1T5DA17"/>
<dbReference type="EMBL" id="FUZA01000002">
    <property type="protein sequence ID" value="SKB68457.1"/>
    <property type="molecule type" value="Genomic_DNA"/>
</dbReference>
<dbReference type="OrthoDB" id="825403at2"/>
<evidence type="ECO:0000313" key="2">
    <source>
        <dbReference type="Proteomes" id="UP000190897"/>
    </source>
</evidence>
<sequence length="152" mass="17073">MAQIKFHQTFIRVFTLITLCIAAFSFTTKFGLDSFAIYLNDKLVLKQSVNQPLSLRGLQLSKAKENDLLHINYTHCTIKGGAGTARSIILKDETGNVIKKWTFADATGSDLNMAIAVTELLELEKTHAKKELSLHYTSRELPRGEMLSMLLR</sequence>
<evidence type="ECO:0000313" key="1">
    <source>
        <dbReference type="EMBL" id="SKB68457.1"/>
    </source>
</evidence>
<accession>A0A1T5DA17</accession>
<organism evidence="1 2">
    <name type="scientific">Dyadobacter psychrophilus</name>
    <dbReference type="NCBI Taxonomy" id="651661"/>
    <lineage>
        <taxon>Bacteria</taxon>
        <taxon>Pseudomonadati</taxon>
        <taxon>Bacteroidota</taxon>
        <taxon>Cytophagia</taxon>
        <taxon>Cytophagales</taxon>
        <taxon>Spirosomataceae</taxon>
        <taxon>Dyadobacter</taxon>
    </lineage>
</organism>